<reference evidence="1" key="1">
    <citation type="submission" date="2023-07" db="EMBL/GenBank/DDBJ databases">
        <authorList>
            <consortium name="AG Swart"/>
            <person name="Singh M."/>
            <person name="Singh A."/>
            <person name="Seah K."/>
            <person name="Emmerich C."/>
        </authorList>
    </citation>
    <scope>NUCLEOTIDE SEQUENCE</scope>
    <source>
        <strain evidence="1">DP1</strain>
    </source>
</reference>
<name>A0AAD1XGJ0_EUPCR</name>
<organism evidence="1 2">
    <name type="scientific">Euplotes crassus</name>
    <dbReference type="NCBI Taxonomy" id="5936"/>
    <lineage>
        <taxon>Eukaryota</taxon>
        <taxon>Sar</taxon>
        <taxon>Alveolata</taxon>
        <taxon>Ciliophora</taxon>
        <taxon>Intramacronucleata</taxon>
        <taxon>Spirotrichea</taxon>
        <taxon>Hypotrichia</taxon>
        <taxon>Euplotida</taxon>
        <taxon>Euplotidae</taxon>
        <taxon>Moneuplotes</taxon>
    </lineage>
</organism>
<keyword evidence="2" id="KW-1185">Reference proteome</keyword>
<dbReference type="AlphaFoldDB" id="A0AAD1XGJ0"/>
<proteinExistence type="predicted"/>
<comment type="caution">
    <text evidence="1">The sequence shown here is derived from an EMBL/GenBank/DDBJ whole genome shotgun (WGS) entry which is preliminary data.</text>
</comment>
<sequence>MNNIRNIQQIRQENISRAVSATQSQDMTRTFGRVNLANSSDIDGFMQGLIARNESKVFLDNNFDSQKLNSKNKNNEPLHYSNHQLLEIHQSITKTLSPPSYQDENILPQQPKLFTPIARYVTPSSQVAAQSRPKGPSSLSGLRISSFLIERLDRHFYYNLYNQPSRGRPRANKNVSEEALWKQVIGEFSRRANKRIRSQRTDARNTLMCWNFRRVANYILKYVGSKCSYKSNKIEDYIKPYAEAFTVGFVPIIFGGQSTLNKVKTFCEFIVLSYSAPKVKTILGKCMDEGLLHESEYQSLMNQLRERKNSSMSNFKKLASENSCFERLLLEILSKLPLMNLNDEEGYKKVLEMILNIELCEPEF</sequence>
<evidence type="ECO:0000313" key="1">
    <source>
        <dbReference type="EMBL" id="CAI2371246.1"/>
    </source>
</evidence>
<dbReference type="EMBL" id="CAMPGE010012477">
    <property type="protein sequence ID" value="CAI2371246.1"/>
    <property type="molecule type" value="Genomic_DNA"/>
</dbReference>
<evidence type="ECO:0000313" key="2">
    <source>
        <dbReference type="Proteomes" id="UP001295684"/>
    </source>
</evidence>
<protein>
    <submittedName>
        <fullName evidence="1">Uncharacterized protein</fullName>
    </submittedName>
</protein>
<accession>A0AAD1XGJ0</accession>
<dbReference type="Proteomes" id="UP001295684">
    <property type="component" value="Unassembled WGS sequence"/>
</dbReference>
<gene>
    <name evidence="1" type="ORF">ECRASSUSDP1_LOCUS12566</name>
</gene>